<evidence type="ECO:0000259" key="9">
    <source>
        <dbReference type="PROSITE" id="PS51192"/>
    </source>
</evidence>
<comment type="similarity">
    <text evidence="1">Belongs to the helicase family. RecQ subfamily.</text>
</comment>
<dbReference type="InterPro" id="IPR001650">
    <property type="entry name" value="Helicase_C-like"/>
</dbReference>
<dbReference type="OrthoDB" id="6086888at2759"/>
<dbReference type="SUPFAM" id="SSF52540">
    <property type="entry name" value="P-loop containing nucleoside triphosphate hydrolases"/>
    <property type="match status" value="1"/>
</dbReference>
<keyword evidence="12" id="KW-1185">Reference proteome</keyword>
<dbReference type="GO" id="GO:0043138">
    <property type="term" value="F:3'-5' DNA helicase activity"/>
    <property type="evidence" value="ECO:0007669"/>
    <property type="project" value="UniProtKB-EC"/>
</dbReference>
<dbReference type="GO" id="GO:0005737">
    <property type="term" value="C:cytoplasm"/>
    <property type="evidence" value="ECO:0007669"/>
    <property type="project" value="TreeGrafter"/>
</dbReference>
<name>A0A8J9YVG0_BRALA</name>
<dbReference type="GO" id="GO:0009378">
    <property type="term" value="F:four-way junction helicase activity"/>
    <property type="evidence" value="ECO:0007669"/>
    <property type="project" value="TreeGrafter"/>
</dbReference>
<evidence type="ECO:0000256" key="6">
    <source>
        <dbReference type="ARBA" id="ARBA00034617"/>
    </source>
</evidence>
<keyword evidence="4" id="KW-0238">DNA-binding</keyword>
<organism evidence="11 12">
    <name type="scientific">Branchiostoma lanceolatum</name>
    <name type="common">Common lancelet</name>
    <name type="synonym">Amphioxus lanceolatum</name>
    <dbReference type="NCBI Taxonomy" id="7740"/>
    <lineage>
        <taxon>Eukaryota</taxon>
        <taxon>Metazoa</taxon>
        <taxon>Chordata</taxon>
        <taxon>Cephalochordata</taxon>
        <taxon>Leptocardii</taxon>
        <taxon>Amphioxiformes</taxon>
        <taxon>Branchiostomatidae</taxon>
        <taxon>Branchiostoma</taxon>
    </lineage>
</organism>
<accession>A0A8J9YVG0</accession>
<dbReference type="SMART" id="SM00487">
    <property type="entry name" value="DEXDc"/>
    <property type="match status" value="1"/>
</dbReference>
<dbReference type="GO" id="GO:0003677">
    <property type="term" value="F:DNA binding"/>
    <property type="evidence" value="ECO:0007669"/>
    <property type="project" value="UniProtKB-KW"/>
</dbReference>
<dbReference type="GO" id="GO:0005524">
    <property type="term" value="F:ATP binding"/>
    <property type="evidence" value="ECO:0007669"/>
    <property type="project" value="UniProtKB-KW"/>
</dbReference>
<feature type="domain" description="Helicase C-terminal" evidence="10">
    <location>
        <begin position="259"/>
        <end position="431"/>
    </location>
</feature>
<evidence type="ECO:0000256" key="7">
    <source>
        <dbReference type="ARBA" id="ARBA00034808"/>
    </source>
</evidence>
<keyword evidence="3" id="KW-0067">ATP-binding</keyword>
<dbReference type="InterPro" id="IPR027417">
    <property type="entry name" value="P-loop_NTPase"/>
</dbReference>
<comment type="catalytic activity">
    <reaction evidence="6">
        <text>Couples ATP hydrolysis with the unwinding of duplex DNA by translocating in the 3'-5' direction.</text>
        <dbReference type="EC" id="5.6.2.4"/>
    </reaction>
</comment>
<dbReference type="PROSITE" id="PS51194">
    <property type="entry name" value="HELICASE_CTER"/>
    <property type="match status" value="1"/>
</dbReference>
<keyword evidence="5" id="KW-0413">Isomerase</keyword>
<dbReference type="EC" id="5.6.2.4" evidence="7"/>
<evidence type="ECO:0000256" key="3">
    <source>
        <dbReference type="ARBA" id="ARBA00022840"/>
    </source>
</evidence>
<dbReference type="GO" id="GO:0000724">
    <property type="term" value="P:double-strand break repair via homologous recombination"/>
    <property type="evidence" value="ECO:0007669"/>
    <property type="project" value="TreeGrafter"/>
</dbReference>
<evidence type="ECO:0000256" key="1">
    <source>
        <dbReference type="ARBA" id="ARBA00005446"/>
    </source>
</evidence>
<dbReference type="Gene3D" id="3.40.50.300">
    <property type="entry name" value="P-loop containing nucleotide triphosphate hydrolases"/>
    <property type="match status" value="2"/>
</dbReference>
<dbReference type="AlphaFoldDB" id="A0A8J9YVG0"/>
<evidence type="ECO:0000313" key="11">
    <source>
        <dbReference type="EMBL" id="CAH1242403.1"/>
    </source>
</evidence>
<dbReference type="PROSITE" id="PS51192">
    <property type="entry name" value="HELICASE_ATP_BIND_1"/>
    <property type="match status" value="1"/>
</dbReference>
<dbReference type="Pfam" id="PF00271">
    <property type="entry name" value="Helicase_C"/>
    <property type="match status" value="1"/>
</dbReference>
<sequence length="611" mass="67683">MADAEADASDTSSLIEQAISSVLADLDGVSELKREQHEALKAFLTGKDVLALLPTGFGKSLIYQLVPLVCKKLAGSSLFRGVESPIVIIVSPLVALMEDQVKEASKFGVSAAQLGKNDKEILDGKVELVFGSPESWIHNKKWRDMLASPRCRDNIVGIVVDEAHTTYKWGEGSKKSEAFRQSYSQLGELRSLVKEGTPVLALTASVDSTSRGRVINLLNIQGAQTILISPNKENIRLGVVKVPNDPFKQLTCLDWVAKMLKDKGAAAPYVIIYVRSIYATGLVFHYFKALLSDYMWVDRDPEKRTRNILVSMYHKDTLPKYKENVISSFGGSGNCRVVIATTALGMGMNFPHVSYVILLGPAKDTETILQQVGRAGRDGSQAEAVVYYHGGYMAQVDQAVKTFVKTNPTDCIRKGLYCFFEDTPVSVTPGHRCCTHCHKTCTCADEGCNERFPRSESFQNTVKLPARFREVADKDRIMVRDLLQEYKSLLLANTTCLYSSSAACSGFGDELIETVVTKCDHLFDIDYIKTHLPVYSAQHAQEILRIMYEVFGDIAEPEPSVLESIHVPDMYFTGYFDVPDDFFDGLTSAHCGSMTQIKKAKITSNFKPYTV</sequence>
<dbReference type="Proteomes" id="UP000838412">
    <property type="component" value="Chromosome 12"/>
</dbReference>
<evidence type="ECO:0000256" key="2">
    <source>
        <dbReference type="ARBA" id="ARBA00022741"/>
    </source>
</evidence>
<feature type="domain" description="Helicase ATP-binding" evidence="9">
    <location>
        <begin position="40"/>
        <end position="224"/>
    </location>
</feature>
<gene>
    <name evidence="11" type="primary">BLM</name>
    <name evidence="11" type="ORF">BLAG_LOCUS5699</name>
</gene>
<evidence type="ECO:0000256" key="5">
    <source>
        <dbReference type="ARBA" id="ARBA00023235"/>
    </source>
</evidence>
<evidence type="ECO:0000256" key="8">
    <source>
        <dbReference type="ARBA" id="ARBA00044566"/>
    </source>
</evidence>
<dbReference type="InterPro" id="IPR014001">
    <property type="entry name" value="Helicase_ATP-bd"/>
</dbReference>
<dbReference type="Pfam" id="PF00270">
    <property type="entry name" value="DEAD"/>
    <property type="match status" value="1"/>
</dbReference>
<dbReference type="InterPro" id="IPR011545">
    <property type="entry name" value="DEAD/DEAH_box_helicase_dom"/>
</dbReference>
<protein>
    <recommendedName>
        <fullName evidence="7">DNA 3'-5' helicase</fullName>
        <ecNumber evidence="7">5.6.2.4</ecNumber>
    </recommendedName>
    <alternativeName>
        <fullName evidence="8">DNA 3'-5' helicase Q1</fullName>
    </alternativeName>
</protein>
<reference evidence="11" key="1">
    <citation type="submission" date="2022-01" db="EMBL/GenBank/DDBJ databases">
        <authorList>
            <person name="Braso-Vives M."/>
        </authorList>
    </citation>
    <scope>NUCLEOTIDE SEQUENCE</scope>
</reference>
<dbReference type="EMBL" id="OV696697">
    <property type="protein sequence ID" value="CAH1242403.1"/>
    <property type="molecule type" value="Genomic_DNA"/>
</dbReference>
<dbReference type="PANTHER" id="PTHR13710:SF105">
    <property type="entry name" value="ATP-DEPENDENT DNA HELICASE Q1"/>
    <property type="match status" value="1"/>
</dbReference>
<evidence type="ECO:0000259" key="10">
    <source>
        <dbReference type="PROSITE" id="PS51194"/>
    </source>
</evidence>
<dbReference type="GO" id="GO:0005694">
    <property type="term" value="C:chromosome"/>
    <property type="evidence" value="ECO:0007669"/>
    <property type="project" value="TreeGrafter"/>
</dbReference>
<keyword evidence="2" id="KW-0547">Nucleotide-binding</keyword>
<evidence type="ECO:0000256" key="4">
    <source>
        <dbReference type="ARBA" id="ARBA00023125"/>
    </source>
</evidence>
<dbReference type="SMART" id="SM00490">
    <property type="entry name" value="HELICc"/>
    <property type="match status" value="1"/>
</dbReference>
<dbReference type="FunFam" id="3.40.50.300:FF:002450">
    <property type="entry name" value="Predicted protein"/>
    <property type="match status" value="1"/>
</dbReference>
<proteinExistence type="inferred from homology"/>
<dbReference type="PANTHER" id="PTHR13710">
    <property type="entry name" value="DNA HELICASE RECQ FAMILY MEMBER"/>
    <property type="match status" value="1"/>
</dbReference>
<evidence type="ECO:0000313" key="12">
    <source>
        <dbReference type="Proteomes" id="UP000838412"/>
    </source>
</evidence>